<evidence type="ECO:0000259" key="2">
    <source>
        <dbReference type="Pfam" id="PF04773"/>
    </source>
</evidence>
<evidence type="ECO:0000256" key="1">
    <source>
        <dbReference type="SAM" id="Phobius"/>
    </source>
</evidence>
<keyword evidence="1" id="KW-0472">Membrane</keyword>
<accession>A0A6I6JX51</accession>
<dbReference type="Pfam" id="PF16344">
    <property type="entry name" value="FecR_C"/>
    <property type="match status" value="1"/>
</dbReference>
<dbReference type="FunFam" id="2.60.120.1440:FF:000001">
    <property type="entry name" value="Putative anti-sigma factor"/>
    <property type="match status" value="1"/>
</dbReference>
<evidence type="ECO:0000313" key="5">
    <source>
        <dbReference type="Proteomes" id="UP000428260"/>
    </source>
</evidence>
<keyword evidence="5" id="KW-1185">Reference proteome</keyword>
<reference evidence="4 5" key="1">
    <citation type="submission" date="2019-11" db="EMBL/GenBank/DDBJ databases">
        <authorList>
            <person name="Zheng R.K."/>
            <person name="Sun C.M."/>
        </authorList>
    </citation>
    <scope>NUCLEOTIDE SEQUENCE [LARGE SCALE GENOMIC DNA]</scope>
    <source>
        <strain evidence="4 5">WC007</strain>
    </source>
</reference>
<proteinExistence type="predicted"/>
<dbReference type="InterPro" id="IPR006860">
    <property type="entry name" value="FecR"/>
</dbReference>
<sequence>MKEISSNRIWDLFIKRIHNSLTKKEVEEIEELEESKENNTIISQVKRIHMMSLHSYMIPSFDKEKNWKYINSQINSPFRKIIHSNLLRYAAVFIVAVTIGIVVANLAPNANKVAFNKIEMDWGQMGKITLEDGTQVWLNAGTTLEYPTTFASSDRIVELDGEAQFKVVHNTDVPFEVYTKSGIIKVYGTTFNVAAYDEDSEMVVTLIEGKVSVENTNGDLLAALSPSEQLHIDKKTGKLRLQKVNTEFYSNWIEGKLLLDETKLSDLIKILKRWYNIDIKLLNEDIGDIKISGTISKNKPLDLFLKVLEGMYGIKYEYIYNNENKDVVLIDKK</sequence>
<dbReference type="PANTHER" id="PTHR30273">
    <property type="entry name" value="PERIPLASMIC SIGNAL SENSOR AND SIGMA FACTOR ACTIVATOR FECR-RELATED"/>
    <property type="match status" value="1"/>
</dbReference>
<dbReference type="PANTHER" id="PTHR30273:SF2">
    <property type="entry name" value="PROTEIN FECR"/>
    <property type="match status" value="1"/>
</dbReference>
<dbReference type="Gene3D" id="3.55.50.30">
    <property type="match status" value="1"/>
</dbReference>
<dbReference type="GO" id="GO:0016989">
    <property type="term" value="F:sigma factor antagonist activity"/>
    <property type="evidence" value="ECO:0007669"/>
    <property type="project" value="TreeGrafter"/>
</dbReference>
<dbReference type="AlphaFoldDB" id="A0A6I6JX51"/>
<keyword evidence="1" id="KW-1133">Transmembrane helix</keyword>
<protein>
    <submittedName>
        <fullName evidence="4">DUF4974 domain-containing protein</fullName>
    </submittedName>
</protein>
<dbReference type="Proteomes" id="UP000428260">
    <property type="component" value="Chromosome"/>
</dbReference>
<dbReference type="PIRSF" id="PIRSF018266">
    <property type="entry name" value="FecR"/>
    <property type="match status" value="1"/>
</dbReference>
<organism evidence="4 5">
    <name type="scientific">Maribellus comscasis</name>
    <dbReference type="NCBI Taxonomy" id="2681766"/>
    <lineage>
        <taxon>Bacteria</taxon>
        <taxon>Pseudomonadati</taxon>
        <taxon>Bacteroidota</taxon>
        <taxon>Bacteroidia</taxon>
        <taxon>Marinilabiliales</taxon>
        <taxon>Prolixibacteraceae</taxon>
        <taxon>Maribellus</taxon>
    </lineage>
</organism>
<dbReference type="Pfam" id="PF04773">
    <property type="entry name" value="FecR"/>
    <property type="match status" value="1"/>
</dbReference>
<gene>
    <name evidence="4" type="ORF">GM418_27010</name>
</gene>
<dbReference type="InterPro" id="IPR032508">
    <property type="entry name" value="FecR_C"/>
</dbReference>
<feature type="domain" description="Protein FecR C-terminal" evidence="3">
    <location>
        <begin position="257"/>
        <end position="322"/>
    </location>
</feature>
<dbReference type="InterPro" id="IPR012373">
    <property type="entry name" value="Ferrdict_sens_TM"/>
</dbReference>
<name>A0A6I6JX51_9BACT</name>
<dbReference type="EMBL" id="CP046401">
    <property type="protein sequence ID" value="QGY47181.1"/>
    <property type="molecule type" value="Genomic_DNA"/>
</dbReference>
<keyword evidence="1" id="KW-0812">Transmembrane</keyword>
<dbReference type="RefSeq" id="WP_158870797.1">
    <property type="nucleotide sequence ID" value="NZ_CP046401.1"/>
</dbReference>
<evidence type="ECO:0000259" key="3">
    <source>
        <dbReference type="Pfam" id="PF16344"/>
    </source>
</evidence>
<dbReference type="Gene3D" id="2.60.120.1440">
    <property type="match status" value="1"/>
</dbReference>
<feature type="domain" description="FecR protein" evidence="2">
    <location>
        <begin position="122"/>
        <end position="211"/>
    </location>
</feature>
<evidence type="ECO:0000313" key="4">
    <source>
        <dbReference type="EMBL" id="QGY47181.1"/>
    </source>
</evidence>
<feature type="transmembrane region" description="Helical" evidence="1">
    <location>
        <begin position="86"/>
        <end position="107"/>
    </location>
</feature>
<dbReference type="KEGG" id="mcos:GM418_27010"/>